<evidence type="ECO:0008006" key="4">
    <source>
        <dbReference type="Google" id="ProtNLM"/>
    </source>
</evidence>
<protein>
    <recommendedName>
        <fullName evidence="4">Peptidase MA superfamily protein</fullName>
    </recommendedName>
</protein>
<organism evidence="2 3">
    <name type="scientific">Congregibacter brevis</name>
    <dbReference type="NCBI Taxonomy" id="3081201"/>
    <lineage>
        <taxon>Bacteria</taxon>
        <taxon>Pseudomonadati</taxon>
        <taxon>Pseudomonadota</taxon>
        <taxon>Gammaproteobacteria</taxon>
        <taxon>Cellvibrionales</taxon>
        <taxon>Halieaceae</taxon>
        <taxon>Congregibacter</taxon>
    </lineage>
</organism>
<keyword evidence="1" id="KW-1133">Transmembrane helix</keyword>
<accession>A0ABZ0IFF8</accession>
<dbReference type="RefSeq" id="WP_407329530.1">
    <property type="nucleotide sequence ID" value="NZ_CP136865.1"/>
</dbReference>
<evidence type="ECO:0000313" key="3">
    <source>
        <dbReference type="Proteomes" id="UP001626549"/>
    </source>
</evidence>
<reference evidence="2 3" key="1">
    <citation type="submission" date="2023-10" db="EMBL/GenBank/DDBJ databases">
        <title>Two novel species belonging to the OM43/NOR5 clade.</title>
        <authorList>
            <person name="Park M."/>
        </authorList>
    </citation>
    <scope>NUCLEOTIDE SEQUENCE [LARGE SCALE GENOMIC DNA]</scope>
    <source>
        <strain evidence="2 3">IMCC45268</strain>
    </source>
</reference>
<name>A0ABZ0IFF8_9GAMM</name>
<sequence length="348" mass="37751">MEGSSTLTHQQKAVMRGVVLGVVAGLCLGALAVAVFYEAPLATPTSSASAPAQSGASPTITPHSLAASDCAVTSPAVGGPVVDSPAVTGKYAGFSIRIEAEGTTLSEDLELEIAEGATYAYAQWREWLGEKALRPSQINIRFLGDAQRFREIYGKPNREEWTTTGFYRMRSNEALILYTPAFRSSALGNAFHEISHLITARHLGATPPWLNEGLAELYETLHIVDGAVSFSENKQHLALLKLRGPVSMEALTQLSRETWMLKDAERRYASAWALIAFLMDTDLGKQTLRSTILEAYSGRCGTRSDFRDTLSRYPGGSSALQSDWLNWLNIRYSALNKLSGGITADSAL</sequence>
<dbReference type="Proteomes" id="UP001626549">
    <property type="component" value="Chromosome"/>
</dbReference>
<dbReference type="EMBL" id="CP136865">
    <property type="protein sequence ID" value="WOJ98248.1"/>
    <property type="molecule type" value="Genomic_DNA"/>
</dbReference>
<keyword evidence="1" id="KW-0812">Transmembrane</keyword>
<evidence type="ECO:0000313" key="2">
    <source>
        <dbReference type="EMBL" id="WOJ98248.1"/>
    </source>
</evidence>
<evidence type="ECO:0000256" key="1">
    <source>
        <dbReference type="SAM" id="Phobius"/>
    </source>
</evidence>
<feature type="transmembrane region" description="Helical" evidence="1">
    <location>
        <begin position="18"/>
        <end position="37"/>
    </location>
</feature>
<keyword evidence="3" id="KW-1185">Reference proteome</keyword>
<proteinExistence type="predicted"/>
<gene>
    <name evidence="2" type="ORF">R0137_06680</name>
</gene>
<keyword evidence="1" id="KW-0472">Membrane</keyword>